<dbReference type="Pfam" id="PF13359">
    <property type="entry name" value="DDE_Tnp_4"/>
    <property type="match status" value="1"/>
</dbReference>
<dbReference type="InterPro" id="IPR027806">
    <property type="entry name" value="HARBI1_dom"/>
</dbReference>
<keyword evidence="13" id="KW-1185">Reference proteome</keyword>
<evidence type="ECO:0000313" key="13">
    <source>
        <dbReference type="Proteomes" id="UP000245207"/>
    </source>
</evidence>
<dbReference type="GO" id="GO:0005634">
    <property type="term" value="C:nucleus"/>
    <property type="evidence" value="ECO:0007669"/>
    <property type="project" value="UniProtKB-SubCell"/>
</dbReference>
<organism evidence="12 13">
    <name type="scientific">Artemisia annua</name>
    <name type="common">Sweet wormwood</name>
    <dbReference type="NCBI Taxonomy" id="35608"/>
    <lineage>
        <taxon>Eukaryota</taxon>
        <taxon>Viridiplantae</taxon>
        <taxon>Streptophyta</taxon>
        <taxon>Embryophyta</taxon>
        <taxon>Tracheophyta</taxon>
        <taxon>Spermatophyta</taxon>
        <taxon>Magnoliopsida</taxon>
        <taxon>eudicotyledons</taxon>
        <taxon>Gunneridae</taxon>
        <taxon>Pentapetalae</taxon>
        <taxon>asterids</taxon>
        <taxon>campanulids</taxon>
        <taxon>Asterales</taxon>
        <taxon>Asteraceae</taxon>
        <taxon>Asteroideae</taxon>
        <taxon>Anthemideae</taxon>
        <taxon>Artemisiinae</taxon>
        <taxon>Artemisia</taxon>
    </lineage>
</organism>
<evidence type="ECO:0000313" key="12">
    <source>
        <dbReference type="EMBL" id="PWA92833.1"/>
    </source>
</evidence>
<feature type="domain" description="DUF8040" evidence="11">
    <location>
        <begin position="80"/>
        <end position="160"/>
    </location>
</feature>
<comment type="similarity">
    <text evidence="3">Belongs to the HARBI1 family.</text>
</comment>
<keyword evidence="9" id="KW-1133">Transmembrane helix</keyword>
<evidence type="ECO:0000256" key="6">
    <source>
        <dbReference type="ARBA" id="ARBA00022801"/>
    </source>
</evidence>
<sequence length="564" mass="64673">MLLVTIYDQEMSRLGFTTCRRRQKRKQIIVAFWNQVMTALVWFFTTVCMLMLQYSSDKPRIQSISSTLDRYLILHRYAYESDTMCISQLRMTRRCFTKLCDMLKRLGGLRASRHVNIDEQVAIFLHIIAHNVKNCVIICCFHRSGETISRIFTRVCNAVIRLHPHLLKKPEPVPENSTDHRWKWFKNCLGALDGTHIKCLVPLEDKPRFRTRKNDIATNVLGVCSQDMQFIYVLTGWEGSAADGRVLRDALLRPHGLKVPRSDNSYYPFDLKNKIIMACCLLHNYIRQEMAVDPFENDFELDEGTGDDGGGEDGNITSIGTSTEWTTFRNNLAQTMFESWSANSNLVWRKKEGTTGVGQQLKKTSLLKHWLIWRTLEDIKPITVHKGASKWRNKPFPHFEDLCIVFGKDRAQGNGAKDPIEMETDANVEEESQQLEDITDGPVDVSHSTRTTTNVQSEEGSSTRSKKRKSRFDPIVEGITNAATLLGKELREASATMNKSLKAEVDLQNKTSLVSSEISNIQSMTNIDKFRASRKIMREPEAVLTFWNLEGDERTNFVKLMLEE</sequence>
<keyword evidence="4" id="KW-0540">Nuclease</keyword>
<evidence type="ECO:0000256" key="1">
    <source>
        <dbReference type="ARBA" id="ARBA00001968"/>
    </source>
</evidence>
<protein>
    <submittedName>
        <fullName evidence="12">Myb/SANT-like domain, Harbinger transposase-derived nuclease domain protein</fullName>
    </submittedName>
</protein>
<comment type="caution">
    <text evidence="12">The sequence shown here is derived from an EMBL/GenBank/DDBJ whole genome shotgun (WGS) entry which is preliminary data.</text>
</comment>
<dbReference type="GO" id="GO:0004518">
    <property type="term" value="F:nuclease activity"/>
    <property type="evidence" value="ECO:0007669"/>
    <property type="project" value="UniProtKB-KW"/>
</dbReference>
<evidence type="ECO:0000256" key="8">
    <source>
        <dbReference type="SAM" id="MobiDB-lite"/>
    </source>
</evidence>
<feature type="domain" description="DDE Tnp4" evidence="10">
    <location>
        <begin position="192"/>
        <end position="249"/>
    </location>
</feature>
<comment type="cofactor">
    <cofactor evidence="1">
        <name>a divalent metal cation</name>
        <dbReference type="ChEBI" id="CHEBI:60240"/>
    </cofactor>
</comment>
<name>A0A2U1Q4D6_ARTAN</name>
<evidence type="ECO:0000256" key="4">
    <source>
        <dbReference type="ARBA" id="ARBA00022722"/>
    </source>
</evidence>
<dbReference type="GO" id="GO:0016787">
    <property type="term" value="F:hydrolase activity"/>
    <property type="evidence" value="ECO:0007669"/>
    <property type="project" value="UniProtKB-KW"/>
</dbReference>
<evidence type="ECO:0000256" key="7">
    <source>
        <dbReference type="ARBA" id="ARBA00023242"/>
    </source>
</evidence>
<evidence type="ECO:0000256" key="9">
    <source>
        <dbReference type="SAM" id="Phobius"/>
    </source>
</evidence>
<keyword evidence="7" id="KW-0539">Nucleus</keyword>
<reference evidence="12 13" key="1">
    <citation type="journal article" date="2018" name="Mol. Plant">
        <title>The genome of Artemisia annua provides insight into the evolution of Asteraceae family and artemisinin biosynthesis.</title>
        <authorList>
            <person name="Shen Q."/>
            <person name="Zhang L."/>
            <person name="Liao Z."/>
            <person name="Wang S."/>
            <person name="Yan T."/>
            <person name="Shi P."/>
            <person name="Liu M."/>
            <person name="Fu X."/>
            <person name="Pan Q."/>
            <person name="Wang Y."/>
            <person name="Lv Z."/>
            <person name="Lu X."/>
            <person name="Zhang F."/>
            <person name="Jiang W."/>
            <person name="Ma Y."/>
            <person name="Chen M."/>
            <person name="Hao X."/>
            <person name="Li L."/>
            <person name="Tang Y."/>
            <person name="Lv G."/>
            <person name="Zhou Y."/>
            <person name="Sun X."/>
            <person name="Brodelius P.E."/>
            <person name="Rose J.K.C."/>
            <person name="Tang K."/>
        </authorList>
    </citation>
    <scope>NUCLEOTIDE SEQUENCE [LARGE SCALE GENOMIC DNA]</scope>
    <source>
        <strain evidence="13">cv. Huhao1</strain>
        <tissue evidence="12">Leaf</tissue>
    </source>
</reference>
<dbReference type="InterPro" id="IPR058353">
    <property type="entry name" value="DUF8040"/>
</dbReference>
<keyword evidence="9" id="KW-0472">Membrane</keyword>
<proteinExistence type="inferred from homology"/>
<dbReference type="Pfam" id="PF26138">
    <property type="entry name" value="DUF8040"/>
    <property type="match status" value="1"/>
</dbReference>
<dbReference type="OrthoDB" id="10062286at2759"/>
<keyword evidence="5" id="KW-0479">Metal-binding</keyword>
<dbReference type="Proteomes" id="UP000245207">
    <property type="component" value="Unassembled WGS sequence"/>
</dbReference>
<evidence type="ECO:0000256" key="5">
    <source>
        <dbReference type="ARBA" id="ARBA00022723"/>
    </source>
</evidence>
<dbReference type="EMBL" id="PKPP01000433">
    <property type="protein sequence ID" value="PWA92833.1"/>
    <property type="molecule type" value="Genomic_DNA"/>
</dbReference>
<feature type="compositionally biased region" description="Polar residues" evidence="8">
    <location>
        <begin position="446"/>
        <end position="460"/>
    </location>
</feature>
<keyword evidence="9" id="KW-0812">Transmembrane</keyword>
<evidence type="ECO:0000259" key="11">
    <source>
        <dbReference type="Pfam" id="PF26138"/>
    </source>
</evidence>
<dbReference type="STRING" id="35608.A0A2U1Q4D6"/>
<accession>A0A2U1Q4D6</accession>
<feature type="region of interest" description="Disordered" evidence="8">
    <location>
        <begin position="431"/>
        <end position="472"/>
    </location>
</feature>
<evidence type="ECO:0000256" key="2">
    <source>
        <dbReference type="ARBA" id="ARBA00004123"/>
    </source>
</evidence>
<dbReference type="GO" id="GO:0046872">
    <property type="term" value="F:metal ion binding"/>
    <property type="evidence" value="ECO:0007669"/>
    <property type="project" value="UniProtKB-KW"/>
</dbReference>
<comment type="subcellular location">
    <subcellularLocation>
        <location evidence="2">Nucleus</location>
    </subcellularLocation>
</comment>
<feature type="transmembrane region" description="Helical" evidence="9">
    <location>
        <begin position="30"/>
        <end position="52"/>
    </location>
</feature>
<gene>
    <name evidence="12" type="ORF">CTI12_AA074350</name>
</gene>
<evidence type="ECO:0000256" key="3">
    <source>
        <dbReference type="ARBA" id="ARBA00006958"/>
    </source>
</evidence>
<dbReference type="AlphaFoldDB" id="A0A2U1Q4D6"/>
<evidence type="ECO:0000259" key="10">
    <source>
        <dbReference type="Pfam" id="PF13359"/>
    </source>
</evidence>
<dbReference type="PANTHER" id="PTHR22930">
    <property type="match status" value="1"/>
</dbReference>
<keyword evidence="6" id="KW-0378">Hydrolase</keyword>
<dbReference type="PANTHER" id="PTHR22930:SF293">
    <property type="entry name" value="PROTEIN ALP1-LIKE"/>
    <property type="match status" value="1"/>
</dbReference>
<dbReference type="InterPro" id="IPR045249">
    <property type="entry name" value="HARBI1-like"/>
</dbReference>